<accession>A0AAU8FSA2</accession>
<organism evidence="1">
    <name type="scientific">Dyadobacter sp. 676</name>
    <dbReference type="NCBI Taxonomy" id="3088362"/>
    <lineage>
        <taxon>Bacteria</taxon>
        <taxon>Pseudomonadati</taxon>
        <taxon>Bacteroidota</taxon>
        <taxon>Cytophagia</taxon>
        <taxon>Cytophagales</taxon>
        <taxon>Spirosomataceae</taxon>
        <taxon>Dyadobacter</taxon>
    </lineage>
</organism>
<protein>
    <submittedName>
        <fullName evidence="1">Uncharacterized protein</fullName>
    </submittedName>
</protein>
<dbReference type="EMBL" id="CP159289">
    <property type="protein sequence ID" value="XCH26878.1"/>
    <property type="molecule type" value="Genomic_DNA"/>
</dbReference>
<gene>
    <name evidence="1" type="ORF">ABV298_10970</name>
</gene>
<dbReference type="AlphaFoldDB" id="A0AAU8FSA2"/>
<dbReference type="RefSeq" id="WP_353722158.1">
    <property type="nucleotide sequence ID" value="NZ_CP159289.1"/>
</dbReference>
<reference evidence="1" key="1">
    <citation type="submission" date="2024-06" db="EMBL/GenBank/DDBJ databases">
        <title>Sequencing and assembly of the genome of Dyadobacter sp. strain 676, a symbiont of Cyamopsis tetragonoloba.</title>
        <authorList>
            <person name="Guro P."/>
            <person name="Sazanova A."/>
            <person name="Kuznetsova I."/>
            <person name="Belimov A."/>
            <person name="Safronova V."/>
        </authorList>
    </citation>
    <scope>NUCLEOTIDE SEQUENCE</scope>
    <source>
        <strain evidence="1">676</strain>
    </source>
</reference>
<name>A0AAU8FSA2_9BACT</name>
<evidence type="ECO:0000313" key="1">
    <source>
        <dbReference type="EMBL" id="XCH26878.1"/>
    </source>
</evidence>
<dbReference type="PROSITE" id="PS51257">
    <property type="entry name" value="PROKAR_LIPOPROTEIN"/>
    <property type="match status" value="1"/>
</dbReference>
<proteinExistence type="predicted"/>
<sequence>MHYRFSTIVATALFLSLISCTPEKSGDDAPGLYYDLKGFIENQIVYLNDKRPEVNKTAVLGSKREISKTREVDWEKELELFLQADINKPSYRQSYEIVQNGPVRYEYHLKSGNDLPVAYLKIETDSVLKQPLYVEALLRAKNKIYDSEKKIVLRSVKRDNLLEVSSYEIDGYQKLIFVEKKLFDIRGQIGF</sequence>